<evidence type="ECO:0008006" key="3">
    <source>
        <dbReference type="Google" id="ProtNLM"/>
    </source>
</evidence>
<keyword evidence="2" id="KW-1185">Reference proteome</keyword>
<accession>A0A8J4M1R5</accession>
<evidence type="ECO:0000313" key="2">
    <source>
        <dbReference type="Proteomes" id="UP000677918"/>
    </source>
</evidence>
<dbReference type="InterPro" id="IPR027417">
    <property type="entry name" value="P-loop_NTPase"/>
</dbReference>
<reference evidence="1" key="1">
    <citation type="submission" date="2021-04" db="EMBL/GenBank/DDBJ databases">
        <title>Draft genome sequence of Xylanibacillus composti strain K13.</title>
        <authorList>
            <person name="Uke A."/>
            <person name="Chhe C."/>
            <person name="Baramee S."/>
            <person name="Kosugi A."/>
        </authorList>
    </citation>
    <scope>NUCLEOTIDE SEQUENCE</scope>
    <source>
        <strain evidence="1">K13</strain>
    </source>
</reference>
<dbReference type="SUPFAM" id="SSF52540">
    <property type="entry name" value="P-loop containing nucleoside triphosphate hydrolases"/>
    <property type="match status" value="2"/>
</dbReference>
<protein>
    <recommendedName>
        <fullName evidence="3">Nucleotide kinase</fullName>
    </recommendedName>
</protein>
<gene>
    <name evidence="1" type="ORF">XYCOK13_06000</name>
</gene>
<dbReference type="EMBL" id="BOVK01000006">
    <property type="protein sequence ID" value="GIQ67776.1"/>
    <property type="molecule type" value="Genomic_DNA"/>
</dbReference>
<dbReference type="AlphaFoldDB" id="A0A8J4M1R5"/>
<comment type="caution">
    <text evidence="1">The sequence shown here is derived from an EMBL/GenBank/DDBJ whole genome shotgun (WGS) entry which is preliminary data.</text>
</comment>
<organism evidence="1 2">
    <name type="scientific">Xylanibacillus composti</name>
    <dbReference type="NCBI Taxonomy" id="1572762"/>
    <lineage>
        <taxon>Bacteria</taxon>
        <taxon>Bacillati</taxon>
        <taxon>Bacillota</taxon>
        <taxon>Bacilli</taxon>
        <taxon>Bacillales</taxon>
        <taxon>Paenibacillaceae</taxon>
        <taxon>Xylanibacillus</taxon>
    </lineage>
</organism>
<evidence type="ECO:0000313" key="1">
    <source>
        <dbReference type="EMBL" id="GIQ67776.1"/>
    </source>
</evidence>
<dbReference type="RefSeq" id="WP_213410402.1">
    <property type="nucleotide sequence ID" value="NZ_BOVK01000006.1"/>
</dbReference>
<dbReference type="Gene3D" id="3.40.50.300">
    <property type="entry name" value="P-loop containing nucleotide triphosphate hydrolases"/>
    <property type="match status" value="2"/>
</dbReference>
<proteinExistence type="predicted"/>
<sequence>METNIKHFYAGGNTARGFISMFDSSLQGLDTVFILKGGPGSGKSTIIRSIGNNLAERGYEIWFVHCPSDNGSLDGVMIPRLKAGIVKGTAPYVLEPKLPGVVEKHVDLGEAWDGPSLSHQKNEIERLHREIASAYEQAYAQMEEALRIHDDWEAIYKAHIDFASADQLTEELIERIFGDVDLGKQAVLRHRFLGAATPQGAVDFIPNLTHDVAKRFFIKGRPGSGKSTMLRKIAAAAEKRGVDLEIYHCGFDPNSLDMVILRELGVAIFDSTAPHEHFPERETDEIVDMYKRCIQPGTDEAYAQEIALLRERYSNKMKEATQSLAHAKKWHDLLENIYVSAMDFRVVDRLRDQIAEELDAIAANA</sequence>
<name>A0A8J4M1R5_9BACL</name>
<dbReference type="Proteomes" id="UP000677918">
    <property type="component" value="Unassembled WGS sequence"/>
</dbReference>